<sequence length="59" mass="6048">MVRPRVSLCQALCAGMPSSSWIMRLAGLGVNFPSSACDRNALSSPLASIPASGGHMEAS</sequence>
<accession>A0A6A4FFX5</accession>
<comment type="caution">
    <text evidence="1">The sequence shown here is derived from an EMBL/GenBank/DDBJ whole genome shotgun (WGS) entry which is preliminary data.</text>
</comment>
<proteinExistence type="predicted"/>
<evidence type="ECO:0000313" key="1">
    <source>
        <dbReference type="EMBL" id="KAE9343673.1"/>
    </source>
</evidence>
<organism evidence="1 2">
    <name type="scientific">Phytophthora rubi</name>
    <dbReference type="NCBI Taxonomy" id="129364"/>
    <lineage>
        <taxon>Eukaryota</taxon>
        <taxon>Sar</taxon>
        <taxon>Stramenopiles</taxon>
        <taxon>Oomycota</taxon>
        <taxon>Peronosporomycetes</taxon>
        <taxon>Peronosporales</taxon>
        <taxon>Peronosporaceae</taxon>
        <taxon>Phytophthora</taxon>
    </lineage>
</organism>
<keyword evidence="2" id="KW-1185">Reference proteome</keyword>
<dbReference type="EMBL" id="QXFT01000449">
    <property type="protein sequence ID" value="KAE9343673.1"/>
    <property type="molecule type" value="Genomic_DNA"/>
</dbReference>
<dbReference type="Proteomes" id="UP000434957">
    <property type="component" value="Unassembled WGS sequence"/>
</dbReference>
<name>A0A6A4FFX5_9STRA</name>
<protein>
    <submittedName>
        <fullName evidence="1">Uncharacterized protein</fullName>
    </submittedName>
</protein>
<dbReference type="AlphaFoldDB" id="A0A6A4FFX5"/>
<reference evidence="1 2" key="1">
    <citation type="submission" date="2018-08" db="EMBL/GenBank/DDBJ databases">
        <title>Genomic investigation of the strawberry pathogen Phytophthora fragariae indicates pathogenicity is determined by transcriptional variation in three key races.</title>
        <authorList>
            <person name="Adams T.M."/>
            <person name="Armitage A.D."/>
            <person name="Sobczyk M.K."/>
            <person name="Bates H.J."/>
            <person name="Dunwell J.M."/>
            <person name="Nellist C.F."/>
            <person name="Harrison R.J."/>
        </authorList>
    </citation>
    <scope>NUCLEOTIDE SEQUENCE [LARGE SCALE GENOMIC DNA]</scope>
    <source>
        <strain evidence="1 2">SCRP333</strain>
    </source>
</reference>
<gene>
    <name evidence="1" type="ORF">PR003_g8858</name>
</gene>
<evidence type="ECO:0000313" key="2">
    <source>
        <dbReference type="Proteomes" id="UP000434957"/>
    </source>
</evidence>